<dbReference type="EMBL" id="LGIA01000170">
    <property type="protein sequence ID" value="KOH44190.1"/>
    <property type="molecule type" value="Genomic_DNA"/>
</dbReference>
<feature type="modified residue" description="4-aspartylphosphate" evidence="3">
    <location>
        <position position="64"/>
    </location>
</feature>
<accession>A0A0L8V6U0</accession>
<dbReference type="InterPro" id="IPR001789">
    <property type="entry name" value="Sig_transdc_resp-reg_receiver"/>
</dbReference>
<dbReference type="InterPro" id="IPR011006">
    <property type="entry name" value="CheY-like_superfamily"/>
</dbReference>
<protein>
    <recommendedName>
        <fullName evidence="4">Response regulatory domain-containing protein</fullName>
    </recommendedName>
</protein>
<evidence type="ECO:0000259" key="4">
    <source>
        <dbReference type="PROSITE" id="PS50110"/>
    </source>
</evidence>
<dbReference type="SUPFAM" id="SSF52172">
    <property type="entry name" value="CheY-like"/>
    <property type="match status" value="1"/>
</dbReference>
<evidence type="ECO:0000256" key="3">
    <source>
        <dbReference type="PROSITE-ProRule" id="PRU00169"/>
    </source>
</evidence>
<dbReference type="AlphaFoldDB" id="A0A0L8V6U0"/>
<feature type="domain" description="Response regulatory" evidence="4">
    <location>
        <begin position="14"/>
        <end position="129"/>
    </location>
</feature>
<evidence type="ECO:0000256" key="1">
    <source>
        <dbReference type="ARBA" id="ARBA00022553"/>
    </source>
</evidence>
<evidence type="ECO:0000256" key="2">
    <source>
        <dbReference type="ARBA" id="ARBA00023012"/>
    </source>
</evidence>
<dbReference type="SMART" id="SM00448">
    <property type="entry name" value="REC"/>
    <property type="match status" value="1"/>
</dbReference>
<dbReference type="STRING" id="1409788.NC99_29960"/>
<comment type="caution">
    <text evidence="5">The sequence shown here is derived from an EMBL/GenBank/DDBJ whole genome shotgun (WGS) entry which is preliminary data.</text>
</comment>
<dbReference type="PANTHER" id="PTHR45339">
    <property type="entry name" value="HYBRID SIGNAL TRANSDUCTION HISTIDINE KINASE J"/>
    <property type="match status" value="1"/>
</dbReference>
<proteinExistence type="predicted"/>
<keyword evidence="6" id="KW-1185">Reference proteome</keyword>
<dbReference type="OrthoDB" id="9796457at2"/>
<evidence type="ECO:0000313" key="6">
    <source>
        <dbReference type="Proteomes" id="UP000036958"/>
    </source>
</evidence>
<evidence type="ECO:0000313" key="5">
    <source>
        <dbReference type="EMBL" id="KOH44190.1"/>
    </source>
</evidence>
<dbReference type="Pfam" id="PF00072">
    <property type="entry name" value="Response_reg"/>
    <property type="match status" value="1"/>
</dbReference>
<dbReference type="PANTHER" id="PTHR45339:SF1">
    <property type="entry name" value="HYBRID SIGNAL TRANSDUCTION HISTIDINE KINASE J"/>
    <property type="match status" value="1"/>
</dbReference>
<name>A0A0L8V6U0_9BACT</name>
<dbReference type="PROSITE" id="PS50110">
    <property type="entry name" value="RESPONSE_REGULATORY"/>
    <property type="match status" value="1"/>
</dbReference>
<dbReference type="CDD" id="cd17546">
    <property type="entry name" value="REC_hyHK_CKI1_RcsC-like"/>
    <property type="match status" value="1"/>
</dbReference>
<reference evidence="6" key="1">
    <citation type="submission" date="2015-07" db="EMBL/GenBank/DDBJ databases">
        <title>Genome sequencing of Sunxiuqinia dokdonensis strain SK.</title>
        <authorList>
            <person name="Ahn S."/>
            <person name="Kim B.-C."/>
        </authorList>
    </citation>
    <scope>NUCLEOTIDE SEQUENCE [LARGE SCALE GENOMIC DNA]</scope>
    <source>
        <strain evidence="6">SK</strain>
    </source>
</reference>
<keyword evidence="1 3" id="KW-0597">Phosphoprotein</keyword>
<dbReference type="Gene3D" id="3.40.50.2300">
    <property type="match status" value="1"/>
</dbReference>
<organism evidence="5 6">
    <name type="scientific">Sunxiuqinia dokdonensis</name>
    <dbReference type="NCBI Taxonomy" id="1409788"/>
    <lineage>
        <taxon>Bacteria</taxon>
        <taxon>Pseudomonadati</taxon>
        <taxon>Bacteroidota</taxon>
        <taxon>Bacteroidia</taxon>
        <taxon>Marinilabiliales</taxon>
        <taxon>Prolixibacteraceae</taxon>
        <taxon>Sunxiuqinia</taxon>
    </lineage>
</organism>
<sequence length="130" mass="14511">MAMASINDVFSGKTVLIVEDNENSDSYFRAALHKYGVSTLSAGNGKEAIRIFGENKQIDLVLMDLNMPEMDGFEATQRIKSMRPEVLVVAQSAYILSGEEKRSVEAGCDEFLAKPIRLNSLFEVLNRYLK</sequence>
<gene>
    <name evidence="5" type="ORF">NC99_29960</name>
</gene>
<keyword evidence="2" id="KW-0902">Two-component regulatory system</keyword>
<dbReference type="GO" id="GO:0000160">
    <property type="term" value="P:phosphorelay signal transduction system"/>
    <property type="evidence" value="ECO:0007669"/>
    <property type="project" value="UniProtKB-KW"/>
</dbReference>
<dbReference type="Proteomes" id="UP000036958">
    <property type="component" value="Unassembled WGS sequence"/>
</dbReference>